<dbReference type="AlphaFoldDB" id="A0A8R7UXJ6"/>
<dbReference type="EnsemblPlants" id="TuG1812G0700000410.01.T01">
    <property type="protein sequence ID" value="TuG1812G0700000410.01.T01"/>
    <property type="gene ID" value="TuG1812G0700000410.01"/>
</dbReference>
<gene>
    <name evidence="2" type="primary">LOC125524241</name>
</gene>
<reference evidence="2" key="2">
    <citation type="submission" date="2018-03" db="EMBL/GenBank/DDBJ databases">
        <title>The Triticum urartu genome reveals the dynamic nature of wheat genome evolution.</title>
        <authorList>
            <person name="Ling H."/>
            <person name="Ma B."/>
            <person name="Shi X."/>
            <person name="Liu H."/>
            <person name="Dong L."/>
            <person name="Sun H."/>
            <person name="Cao Y."/>
            <person name="Gao Q."/>
            <person name="Zheng S."/>
            <person name="Li Y."/>
            <person name="Yu Y."/>
            <person name="Du H."/>
            <person name="Qi M."/>
            <person name="Li Y."/>
            <person name="Yu H."/>
            <person name="Cui Y."/>
            <person name="Wang N."/>
            <person name="Chen C."/>
            <person name="Wu H."/>
            <person name="Zhao Y."/>
            <person name="Zhang J."/>
            <person name="Li Y."/>
            <person name="Zhou W."/>
            <person name="Zhang B."/>
            <person name="Hu W."/>
            <person name="Eijk M."/>
            <person name="Tang J."/>
            <person name="Witsenboer H."/>
            <person name="Zhao S."/>
            <person name="Li Z."/>
            <person name="Zhang A."/>
            <person name="Wang D."/>
            <person name="Liang C."/>
        </authorList>
    </citation>
    <scope>NUCLEOTIDE SEQUENCE [LARGE SCALE GENOMIC DNA]</scope>
    <source>
        <strain evidence="2">cv. G1812</strain>
    </source>
</reference>
<keyword evidence="3" id="KW-1185">Reference proteome</keyword>
<reference evidence="3" key="1">
    <citation type="journal article" date="2013" name="Nature">
        <title>Draft genome of the wheat A-genome progenitor Triticum urartu.</title>
        <authorList>
            <person name="Ling H.Q."/>
            <person name="Zhao S."/>
            <person name="Liu D."/>
            <person name="Wang J."/>
            <person name="Sun H."/>
            <person name="Zhang C."/>
            <person name="Fan H."/>
            <person name="Li D."/>
            <person name="Dong L."/>
            <person name="Tao Y."/>
            <person name="Gao C."/>
            <person name="Wu H."/>
            <person name="Li Y."/>
            <person name="Cui Y."/>
            <person name="Guo X."/>
            <person name="Zheng S."/>
            <person name="Wang B."/>
            <person name="Yu K."/>
            <person name="Liang Q."/>
            <person name="Yang W."/>
            <person name="Lou X."/>
            <person name="Chen J."/>
            <person name="Feng M."/>
            <person name="Jian J."/>
            <person name="Zhang X."/>
            <person name="Luo G."/>
            <person name="Jiang Y."/>
            <person name="Liu J."/>
            <person name="Wang Z."/>
            <person name="Sha Y."/>
            <person name="Zhang B."/>
            <person name="Wu H."/>
            <person name="Tang D."/>
            <person name="Shen Q."/>
            <person name="Xue P."/>
            <person name="Zou S."/>
            <person name="Wang X."/>
            <person name="Liu X."/>
            <person name="Wang F."/>
            <person name="Yang Y."/>
            <person name="An X."/>
            <person name="Dong Z."/>
            <person name="Zhang K."/>
            <person name="Zhang X."/>
            <person name="Luo M.C."/>
            <person name="Dvorak J."/>
            <person name="Tong Y."/>
            <person name="Wang J."/>
            <person name="Yang H."/>
            <person name="Li Z."/>
            <person name="Wang D."/>
            <person name="Zhang A."/>
            <person name="Wang J."/>
        </authorList>
    </citation>
    <scope>NUCLEOTIDE SEQUENCE</scope>
    <source>
        <strain evidence="3">cv. G1812</strain>
    </source>
</reference>
<proteinExistence type="predicted"/>
<dbReference type="GeneID" id="125524241"/>
<dbReference type="RefSeq" id="XP_048545274.1">
    <property type="nucleotide sequence ID" value="XM_048689317.1"/>
</dbReference>
<feature type="region of interest" description="Disordered" evidence="1">
    <location>
        <begin position="82"/>
        <end position="115"/>
    </location>
</feature>
<dbReference type="Proteomes" id="UP000015106">
    <property type="component" value="Chromosome 7"/>
</dbReference>
<dbReference type="KEGG" id="tua:125524241"/>
<evidence type="ECO:0000313" key="3">
    <source>
        <dbReference type="Proteomes" id="UP000015106"/>
    </source>
</evidence>
<feature type="region of interest" description="Disordered" evidence="1">
    <location>
        <begin position="1"/>
        <end position="62"/>
    </location>
</feature>
<reference evidence="2" key="3">
    <citation type="submission" date="2022-06" db="UniProtKB">
        <authorList>
            <consortium name="EnsemblPlants"/>
        </authorList>
    </citation>
    <scope>IDENTIFICATION</scope>
</reference>
<sequence>MPSRAAVALHAEPCCRRPPPLQSGAAEHPSDRSRQSLQVGAVGRPPPRPLPSSATESARGSSAFPRVHHGIVLLFSAAVHAGEHGGLPTTPSSPMAASTVPLHLDPCRWKPDAAA</sequence>
<name>A0A8R7UXJ6_TRIUA</name>
<organism evidence="2 3">
    <name type="scientific">Triticum urartu</name>
    <name type="common">Red wild einkorn</name>
    <name type="synonym">Crithodium urartu</name>
    <dbReference type="NCBI Taxonomy" id="4572"/>
    <lineage>
        <taxon>Eukaryota</taxon>
        <taxon>Viridiplantae</taxon>
        <taxon>Streptophyta</taxon>
        <taxon>Embryophyta</taxon>
        <taxon>Tracheophyta</taxon>
        <taxon>Spermatophyta</taxon>
        <taxon>Magnoliopsida</taxon>
        <taxon>Liliopsida</taxon>
        <taxon>Poales</taxon>
        <taxon>Poaceae</taxon>
        <taxon>BOP clade</taxon>
        <taxon>Pooideae</taxon>
        <taxon>Triticodae</taxon>
        <taxon>Triticeae</taxon>
        <taxon>Triticinae</taxon>
        <taxon>Triticum</taxon>
    </lineage>
</organism>
<dbReference type="Gramene" id="TuG1812G0700000410.01.T01">
    <property type="protein sequence ID" value="TuG1812G0700000410.01.T01"/>
    <property type="gene ID" value="TuG1812G0700000410.01"/>
</dbReference>
<evidence type="ECO:0000256" key="1">
    <source>
        <dbReference type="SAM" id="MobiDB-lite"/>
    </source>
</evidence>
<evidence type="ECO:0000313" key="2">
    <source>
        <dbReference type="EnsemblPlants" id="TuG1812G0700000410.01.T01"/>
    </source>
</evidence>
<protein>
    <submittedName>
        <fullName evidence="2">Uncharacterized protein</fullName>
    </submittedName>
</protein>
<feature type="compositionally biased region" description="Basic and acidic residues" evidence="1">
    <location>
        <begin position="105"/>
        <end position="115"/>
    </location>
</feature>
<accession>A0A8R7UXJ6</accession>